<evidence type="ECO:0000313" key="3">
    <source>
        <dbReference type="Proteomes" id="UP000257109"/>
    </source>
</evidence>
<dbReference type="OrthoDB" id="1432783at2759"/>
<comment type="caution">
    <text evidence="2">The sequence shown here is derived from an EMBL/GenBank/DDBJ whole genome shotgun (WGS) entry which is preliminary data.</text>
</comment>
<protein>
    <recommendedName>
        <fullName evidence="1">Retrotransposon gag domain-containing protein</fullName>
    </recommendedName>
</protein>
<dbReference type="AlphaFoldDB" id="A0A371FFW7"/>
<reference evidence="2" key="1">
    <citation type="submission" date="2018-05" db="EMBL/GenBank/DDBJ databases">
        <title>Draft genome of Mucuna pruriens seed.</title>
        <authorList>
            <person name="Nnadi N.E."/>
            <person name="Vos R."/>
            <person name="Hasami M.H."/>
            <person name="Devisetty U.K."/>
            <person name="Aguiy J.C."/>
        </authorList>
    </citation>
    <scope>NUCLEOTIDE SEQUENCE [LARGE SCALE GENOMIC DNA]</scope>
    <source>
        <strain evidence="2">JCA_2017</strain>
    </source>
</reference>
<organism evidence="2 3">
    <name type="scientific">Mucuna pruriens</name>
    <name type="common">Velvet bean</name>
    <name type="synonym">Dolichos pruriens</name>
    <dbReference type="NCBI Taxonomy" id="157652"/>
    <lineage>
        <taxon>Eukaryota</taxon>
        <taxon>Viridiplantae</taxon>
        <taxon>Streptophyta</taxon>
        <taxon>Embryophyta</taxon>
        <taxon>Tracheophyta</taxon>
        <taxon>Spermatophyta</taxon>
        <taxon>Magnoliopsida</taxon>
        <taxon>eudicotyledons</taxon>
        <taxon>Gunneridae</taxon>
        <taxon>Pentapetalae</taxon>
        <taxon>rosids</taxon>
        <taxon>fabids</taxon>
        <taxon>Fabales</taxon>
        <taxon>Fabaceae</taxon>
        <taxon>Papilionoideae</taxon>
        <taxon>50 kb inversion clade</taxon>
        <taxon>NPAAA clade</taxon>
        <taxon>indigoferoid/millettioid clade</taxon>
        <taxon>Phaseoleae</taxon>
        <taxon>Mucuna</taxon>
    </lineage>
</organism>
<dbReference type="Proteomes" id="UP000257109">
    <property type="component" value="Unassembled WGS sequence"/>
</dbReference>
<feature type="domain" description="Retrotransposon gag" evidence="1">
    <location>
        <begin position="20"/>
        <end position="86"/>
    </location>
</feature>
<dbReference type="EMBL" id="QJKJ01009322">
    <property type="protein sequence ID" value="RDX76983.1"/>
    <property type="molecule type" value="Genomic_DNA"/>
</dbReference>
<evidence type="ECO:0000313" key="2">
    <source>
        <dbReference type="EMBL" id="RDX76983.1"/>
    </source>
</evidence>
<name>A0A371FFW7_MUCPR</name>
<keyword evidence="3" id="KW-1185">Reference proteome</keyword>
<feature type="non-terminal residue" evidence="2">
    <location>
        <position position="1"/>
    </location>
</feature>
<dbReference type="Pfam" id="PF03732">
    <property type="entry name" value="Retrotrans_gag"/>
    <property type="match status" value="1"/>
</dbReference>
<proteinExistence type="predicted"/>
<dbReference type="InterPro" id="IPR005162">
    <property type="entry name" value="Retrotrans_gag_dom"/>
</dbReference>
<dbReference type="PANTHER" id="PTHR33223:SF10">
    <property type="entry name" value="AMINOTRANSFERASE-LIKE PLANT MOBILE DOMAIN-CONTAINING PROTEIN"/>
    <property type="match status" value="1"/>
</dbReference>
<dbReference type="PANTHER" id="PTHR33223">
    <property type="entry name" value="CCHC-TYPE DOMAIN-CONTAINING PROTEIN"/>
    <property type="match status" value="1"/>
</dbReference>
<sequence>MKAFQTQVYISGTSDALNCKLFLGTLRGMAMQWLLGIPTQTIRTFNNLATLFISQFPANKAKQLEVADLFDIKQMKGENVKGYVTKWFQ</sequence>
<accession>A0A371FFW7</accession>
<evidence type="ECO:0000259" key="1">
    <source>
        <dbReference type="Pfam" id="PF03732"/>
    </source>
</evidence>
<gene>
    <name evidence="2" type="ORF">CR513_42966</name>
</gene>